<dbReference type="GO" id="GO:0004497">
    <property type="term" value="F:monooxygenase activity"/>
    <property type="evidence" value="ECO:0007669"/>
    <property type="project" value="TreeGrafter"/>
</dbReference>
<feature type="compositionally biased region" description="Polar residues" evidence="2">
    <location>
        <begin position="449"/>
        <end position="459"/>
    </location>
</feature>
<dbReference type="Proteomes" id="UP000242146">
    <property type="component" value="Unassembled WGS sequence"/>
</dbReference>
<feature type="compositionally biased region" description="Basic and acidic residues" evidence="2">
    <location>
        <begin position="400"/>
        <end position="413"/>
    </location>
</feature>
<keyword evidence="3" id="KW-0472">Membrane</keyword>
<dbReference type="Pfam" id="PF05042">
    <property type="entry name" value="Caleosin"/>
    <property type="match status" value="1"/>
</dbReference>
<dbReference type="GO" id="GO:0005509">
    <property type="term" value="F:calcium ion binding"/>
    <property type="evidence" value="ECO:0007669"/>
    <property type="project" value="TreeGrafter"/>
</dbReference>
<dbReference type="AlphaFoldDB" id="A0A1X2GQV5"/>
<sequence>MTTNDLTTPDEMTEAMEKHVRFWDRKKKGYITPVDAMFGFINLGYGVIFSLTMGTFLGVLFSYATQDSWMPDPYCRTRFHKMQKGLPTDTPYNEEGKFDEDRFEVLFTKYAKSDISGQTITLKELMEWNEASFKDPVAWATRTLEWLTAYLFVGKDGIVKKDDVQAAFDGTLFYKMRERNKTSRAIQDIDSISDVGLSGVKVPKTVVRQLEDHLNQAVHLLPRSMVSTLDARFRFWYAQLNEHTPKQPILKGVATPQVDRRSLFTESDQASSSMETSLTGVKTFQFLDAPLSLTGVQGYDGPEDDQEKMEPEPNDALSDAMLTMTHSMSGLRPDGDAYYNDRPSKNWLKTRSLTGVVASATDSLYLEDDATSSEEEDLSRERQGLPVVGIDHSSALQSTADHDLIHDSSHEDQDAVPSFNSSGNNTGQGASPTTPLSPEVDPSKKNFDSVHTPQMIAQQ</sequence>
<dbReference type="OrthoDB" id="640742at2759"/>
<feature type="non-terminal residue" evidence="4">
    <location>
        <position position="1"/>
    </location>
</feature>
<feature type="compositionally biased region" description="Polar residues" evidence="2">
    <location>
        <begin position="418"/>
        <end position="436"/>
    </location>
</feature>
<reference evidence="4 5" key="1">
    <citation type="submission" date="2016-07" db="EMBL/GenBank/DDBJ databases">
        <title>Pervasive Adenine N6-methylation of Active Genes in Fungi.</title>
        <authorList>
            <consortium name="DOE Joint Genome Institute"/>
            <person name="Mondo S.J."/>
            <person name="Dannebaum R.O."/>
            <person name="Kuo R.C."/>
            <person name="Labutti K."/>
            <person name="Haridas S."/>
            <person name="Kuo A."/>
            <person name="Salamov A."/>
            <person name="Ahrendt S.R."/>
            <person name="Lipzen A."/>
            <person name="Sullivan W."/>
            <person name="Andreopoulos W.B."/>
            <person name="Clum A."/>
            <person name="Lindquist E."/>
            <person name="Daum C."/>
            <person name="Ramamoorthy G.K."/>
            <person name="Gryganskyi A."/>
            <person name="Culley D."/>
            <person name="Magnuson J.K."/>
            <person name="James T.Y."/>
            <person name="O'Malley M.A."/>
            <person name="Stajich J.E."/>
            <person name="Spatafora J.W."/>
            <person name="Visel A."/>
            <person name="Grigoriev I.V."/>
        </authorList>
    </citation>
    <scope>NUCLEOTIDE SEQUENCE [LARGE SCALE GENOMIC DNA]</scope>
    <source>
        <strain evidence="4 5">NRRL 3301</strain>
    </source>
</reference>
<keyword evidence="5" id="KW-1185">Reference proteome</keyword>
<evidence type="ECO:0000313" key="5">
    <source>
        <dbReference type="Proteomes" id="UP000242146"/>
    </source>
</evidence>
<proteinExistence type="inferred from homology"/>
<evidence type="ECO:0000256" key="2">
    <source>
        <dbReference type="SAM" id="MobiDB-lite"/>
    </source>
</evidence>
<feature type="transmembrane region" description="Helical" evidence="3">
    <location>
        <begin position="43"/>
        <end position="64"/>
    </location>
</feature>
<keyword evidence="3" id="KW-1133">Transmembrane helix</keyword>
<dbReference type="PANTHER" id="PTHR31495">
    <property type="entry name" value="PEROXYGENASE 3-RELATED"/>
    <property type="match status" value="1"/>
</dbReference>
<gene>
    <name evidence="4" type="ORF">DM01DRAFT_1404989</name>
</gene>
<organism evidence="4 5">
    <name type="scientific">Hesseltinella vesiculosa</name>
    <dbReference type="NCBI Taxonomy" id="101127"/>
    <lineage>
        <taxon>Eukaryota</taxon>
        <taxon>Fungi</taxon>
        <taxon>Fungi incertae sedis</taxon>
        <taxon>Mucoromycota</taxon>
        <taxon>Mucoromycotina</taxon>
        <taxon>Mucoromycetes</taxon>
        <taxon>Mucorales</taxon>
        <taxon>Cunninghamellaceae</taxon>
        <taxon>Hesseltinella</taxon>
    </lineage>
</organism>
<evidence type="ECO:0000313" key="4">
    <source>
        <dbReference type="EMBL" id="ORX59424.1"/>
    </source>
</evidence>
<accession>A0A1X2GQV5</accession>
<protein>
    <submittedName>
        <fullName evidence="4">Caleosin-domain-containing protein</fullName>
    </submittedName>
</protein>
<name>A0A1X2GQV5_9FUNG</name>
<dbReference type="EMBL" id="MCGT01000005">
    <property type="protein sequence ID" value="ORX59424.1"/>
    <property type="molecule type" value="Genomic_DNA"/>
</dbReference>
<evidence type="ECO:0000256" key="3">
    <source>
        <dbReference type="SAM" id="Phobius"/>
    </source>
</evidence>
<dbReference type="InterPro" id="IPR007736">
    <property type="entry name" value="Caleosin-related"/>
</dbReference>
<evidence type="ECO:0000256" key="1">
    <source>
        <dbReference type="ARBA" id="ARBA00006765"/>
    </source>
</evidence>
<comment type="caution">
    <text evidence="4">The sequence shown here is derived from an EMBL/GenBank/DDBJ whole genome shotgun (WGS) entry which is preliminary data.</text>
</comment>
<comment type="similarity">
    <text evidence="1">Belongs to the caleosin family.</text>
</comment>
<keyword evidence="3" id="KW-0812">Transmembrane</keyword>
<dbReference type="STRING" id="101127.A0A1X2GQV5"/>
<dbReference type="PANTHER" id="PTHR31495:SF0">
    <property type="entry name" value="BINDING PROTEIN CALEOSIN, PUTATIVE (AFU_ORTHOLOGUE AFUA_5G13750)-RELATED"/>
    <property type="match status" value="1"/>
</dbReference>
<feature type="region of interest" description="Disordered" evidence="2">
    <location>
        <begin position="399"/>
        <end position="459"/>
    </location>
</feature>